<dbReference type="InterPro" id="IPR004183">
    <property type="entry name" value="Xdiol_dOase_suB"/>
</dbReference>
<dbReference type="PROSITE" id="PS51112">
    <property type="entry name" value="AMMECR1"/>
    <property type="match status" value="1"/>
</dbReference>
<dbReference type="InterPro" id="IPR023473">
    <property type="entry name" value="AMMECR1"/>
</dbReference>
<dbReference type="SUPFAM" id="SSF143447">
    <property type="entry name" value="AMMECR1-like"/>
    <property type="match status" value="1"/>
</dbReference>
<evidence type="ECO:0000259" key="1">
    <source>
        <dbReference type="PROSITE" id="PS51112"/>
    </source>
</evidence>
<evidence type="ECO:0000313" key="3">
    <source>
        <dbReference type="Proteomes" id="UP001165422"/>
    </source>
</evidence>
<comment type="caution">
    <text evidence="2">The sequence shown here is derived from an EMBL/GenBank/DDBJ whole genome shotgun (WGS) entry which is preliminary data.</text>
</comment>
<dbReference type="CDD" id="cd07951">
    <property type="entry name" value="ED_3B_N_AMMECR1"/>
    <property type="match status" value="1"/>
</dbReference>
<dbReference type="NCBIfam" id="TIGR04336">
    <property type="entry name" value="AmmeMemoSam_B"/>
    <property type="match status" value="1"/>
</dbReference>
<dbReference type="RefSeq" id="WP_179977331.1">
    <property type="nucleotide sequence ID" value="NZ_JAJJPB010000019.1"/>
</dbReference>
<sequence>MSINGFYLSPHPPIIIPEVGRGEENKIADTINSLNEVSKDIAKKSPDTIIVITPHGTMFRDAVALTFCDSVSGSFKDFGAGSVSMKLSIDKELTDKIYQTSISQKIPVVMADNSLLSRYHRSTVLDHGAIVPLYFVNKNYTNYRLVHITYAPIDDIELYKFGMIISKSVDELGRNAVFIASGDLSHRLKEEGPYSYSPNGEKFDREFLNDLKKGSVEDTFSIDKSVIQDAGECARRSVLILLGAFDGKKFKGNLLSYEGPFGVGYGVMKFDVTSKGTSILEILEKNRKHRYEEKLNSMDPYVRLARENLTNYLTTGKPISKLPDYVTHEMKNSKRAVFVSLKKYGELRGCIGTLLPTANSVAEEIIRNSIEAGINDPRFIQVNKSELTDIIFSVDVLTTPEICTKKDLSPKKYGVIVESKGKTGVLLPDLEGVDTVDKQLSIALKKGNINPHEKYTIERFKVVRHIE</sequence>
<organism evidence="2 3">
    <name type="scientific">Clostridium aromativorans</name>
    <dbReference type="NCBI Taxonomy" id="2836848"/>
    <lineage>
        <taxon>Bacteria</taxon>
        <taxon>Bacillati</taxon>
        <taxon>Bacillota</taxon>
        <taxon>Clostridia</taxon>
        <taxon>Eubacteriales</taxon>
        <taxon>Clostridiaceae</taxon>
        <taxon>Clostridium</taxon>
    </lineage>
</organism>
<dbReference type="InterPro" id="IPR027485">
    <property type="entry name" value="AMMECR1_N"/>
</dbReference>
<name>A0ABS8N7V0_9CLOT</name>
<dbReference type="NCBIfam" id="TIGR04335">
    <property type="entry name" value="AmmeMemoSam_A"/>
    <property type="match status" value="1"/>
</dbReference>
<gene>
    <name evidence="2" type="primary">amrA</name>
    <name evidence="2" type="ORF">LN736_13510</name>
</gene>
<dbReference type="Proteomes" id="UP001165422">
    <property type="component" value="Unassembled WGS sequence"/>
</dbReference>
<dbReference type="PANTHER" id="PTHR13016">
    <property type="entry name" value="AMMECR1 HOMOLOG"/>
    <property type="match status" value="1"/>
</dbReference>
<accession>A0ABS8N7V0</accession>
<reference evidence="2" key="1">
    <citation type="submission" date="2021-11" db="EMBL/GenBank/DDBJ databases">
        <authorList>
            <person name="Qingchun L."/>
            <person name="Dong Z."/>
            <person name="Zongwei Q."/>
            <person name="Jia Z."/>
            <person name="Duotao L."/>
        </authorList>
    </citation>
    <scope>NUCLEOTIDE SEQUENCE</scope>
    <source>
        <strain evidence="2">WLY-B-L2</strain>
    </source>
</reference>
<feature type="domain" description="AMMECR1" evidence="1">
    <location>
        <begin position="296"/>
        <end position="467"/>
    </location>
</feature>
<evidence type="ECO:0000313" key="2">
    <source>
        <dbReference type="EMBL" id="MCC9295879.1"/>
    </source>
</evidence>
<dbReference type="EMBL" id="JAJJPB010000019">
    <property type="protein sequence ID" value="MCC9295879.1"/>
    <property type="molecule type" value="Genomic_DNA"/>
</dbReference>
<keyword evidence="3" id="KW-1185">Reference proteome</keyword>
<protein>
    <submittedName>
        <fullName evidence="2">AmmeMemoRadiSam system protein A</fullName>
    </submittedName>
</protein>
<dbReference type="Pfam" id="PF02900">
    <property type="entry name" value="LigB"/>
    <property type="match status" value="1"/>
</dbReference>
<dbReference type="InterPro" id="IPR027623">
    <property type="entry name" value="AmmeMemoSam_A"/>
</dbReference>
<dbReference type="SUPFAM" id="SSF53213">
    <property type="entry name" value="LigB-like"/>
    <property type="match status" value="1"/>
</dbReference>
<dbReference type="Pfam" id="PF01871">
    <property type="entry name" value="AMMECR1"/>
    <property type="match status" value="1"/>
</dbReference>
<dbReference type="Gene3D" id="3.40.830.10">
    <property type="entry name" value="LigB-like"/>
    <property type="match status" value="1"/>
</dbReference>
<dbReference type="InterPro" id="IPR002733">
    <property type="entry name" value="AMMECR1_domain"/>
</dbReference>
<proteinExistence type="predicted"/>
<dbReference type="PANTHER" id="PTHR13016:SF0">
    <property type="entry name" value="AMME SYNDROME CANDIDATE GENE 1 PROTEIN"/>
    <property type="match status" value="1"/>
</dbReference>
<dbReference type="InterPro" id="IPR036071">
    <property type="entry name" value="AMMECR1_dom_sf"/>
</dbReference>
<dbReference type="Gene3D" id="3.30.700.20">
    <property type="entry name" value="Hypothetical protein ph0010, domain 1"/>
    <property type="match status" value="1"/>
</dbReference>